<dbReference type="AlphaFoldDB" id="A0A4V2WPC1"/>
<proteinExistence type="predicted"/>
<feature type="coiled-coil region" evidence="1">
    <location>
        <begin position="3"/>
        <end position="62"/>
    </location>
</feature>
<organism evidence="2 3">
    <name type="scientific">Paenibacillus albiflavus</name>
    <dbReference type="NCBI Taxonomy" id="2545760"/>
    <lineage>
        <taxon>Bacteria</taxon>
        <taxon>Bacillati</taxon>
        <taxon>Bacillota</taxon>
        <taxon>Bacilli</taxon>
        <taxon>Bacillales</taxon>
        <taxon>Paenibacillaceae</taxon>
        <taxon>Paenibacillus</taxon>
    </lineage>
</organism>
<keyword evidence="1" id="KW-0175">Coiled coil</keyword>
<comment type="caution">
    <text evidence="2">The sequence shown here is derived from an EMBL/GenBank/DDBJ whole genome shotgun (WGS) entry which is preliminary data.</text>
</comment>
<dbReference type="EMBL" id="SKFG01000004">
    <property type="protein sequence ID" value="TCZ78762.1"/>
    <property type="molecule type" value="Genomic_DNA"/>
</dbReference>
<protein>
    <submittedName>
        <fullName evidence="2">Uncharacterized protein</fullName>
    </submittedName>
</protein>
<sequence>MVNSREEEVNRALEAEFAQANATNAYSTGLTLSGYSGSGAAASALDGELDAMFNKMDSVEEEI</sequence>
<evidence type="ECO:0000256" key="1">
    <source>
        <dbReference type="SAM" id="Coils"/>
    </source>
</evidence>
<dbReference type="Proteomes" id="UP000295418">
    <property type="component" value="Unassembled WGS sequence"/>
</dbReference>
<evidence type="ECO:0000313" key="3">
    <source>
        <dbReference type="Proteomes" id="UP000295418"/>
    </source>
</evidence>
<name>A0A4V2WPC1_9BACL</name>
<accession>A0A4V2WPC1</accession>
<dbReference type="RefSeq" id="WP_132417212.1">
    <property type="nucleotide sequence ID" value="NZ_SKFG01000004.1"/>
</dbReference>
<keyword evidence="3" id="KW-1185">Reference proteome</keyword>
<evidence type="ECO:0000313" key="2">
    <source>
        <dbReference type="EMBL" id="TCZ78762.1"/>
    </source>
</evidence>
<gene>
    <name evidence="2" type="ORF">E0485_06700</name>
</gene>
<reference evidence="2 3" key="1">
    <citation type="submission" date="2019-03" db="EMBL/GenBank/DDBJ databases">
        <authorList>
            <person name="Kim M.K.M."/>
        </authorList>
    </citation>
    <scope>NUCLEOTIDE SEQUENCE [LARGE SCALE GENOMIC DNA]</scope>
    <source>
        <strain evidence="2 3">18JY21-1</strain>
    </source>
</reference>